<comment type="subunit">
    <text evidence="10">At low DSF concentrations, interacts with RpfF.</text>
</comment>
<keyword evidence="13" id="KW-0812">Transmembrane</keyword>
<evidence type="ECO:0000256" key="1">
    <source>
        <dbReference type="ARBA" id="ARBA00000085"/>
    </source>
</evidence>
<keyword evidence="6" id="KW-0547">Nucleotide-binding</keyword>
<feature type="transmembrane region" description="Helical" evidence="13">
    <location>
        <begin position="21"/>
        <end position="42"/>
    </location>
</feature>
<dbReference type="Pfam" id="PF00512">
    <property type="entry name" value="HisKA"/>
    <property type="match status" value="1"/>
</dbReference>
<dbReference type="SUPFAM" id="SSF55874">
    <property type="entry name" value="ATPase domain of HSP90 chaperone/DNA topoisomerase II/histidine kinase"/>
    <property type="match status" value="1"/>
</dbReference>
<dbReference type="Gene3D" id="1.10.287.130">
    <property type="match status" value="1"/>
</dbReference>
<evidence type="ECO:0000256" key="11">
    <source>
        <dbReference type="ARBA" id="ARBA00068150"/>
    </source>
</evidence>
<gene>
    <name evidence="17" type="ORF">THIOM_005526</name>
</gene>
<dbReference type="SUPFAM" id="SSF52172">
    <property type="entry name" value="CheY-like"/>
    <property type="match status" value="2"/>
</dbReference>
<dbReference type="FunFam" id="1.10.287.130:FF:000002">
    <property type="entry name" value="Two-component osmosensing histidine kinase"/>
    <property type="match status" value="1"/>
</dbReference>
<dbReference type="SMART" id="SM00387">
    <property type="entry name" value="HATPase_c"/>
    <property type="match status" value="1"/>
</dbReference>
<dbReference type="FunFam" id="3.30.565.10:FF:000010">
    <property type="entry name" value="Sensor histidine kinase RcsC"/>
    <property type="match status" value="1"/>
</dbReference>
<feature type="domain" description="Response regulatory" evidence="15">
    <location>
        <begin position="357"/>
        <end position="473"/>
    </location>
</feature>
<dbReference type="Proteomes" id="UP000076962">
    <property type="component" value="Unassembled WGS sequence"/>
</dbReference>
<evidence type="ECO:0000259" key="15">
    <source>
        <dbReference type="PROSITE" id="PS50110"/>
    </source>
</evidence>
<dbReference type="Gene3D" id="3.40.50.2300">
    <property type="match status" value="2"/>
</dbReference>
<sequence length="537" mass="59711">MAGEQANTIMLEIKSAANRNVLISLFLVVFVLLIFYSFIQWARNRILIPIQKLIEITQNMAAGDFSQRIAKQSEDEIGQLATSFNKMADDLQRSTRKIIVAKEQAELANKAKSDFLANMSHEIRTPMNSIIGFSHLALKTELTADQQDYLTHIESSSQALLVIINDILDFSKIEAEMLDMESVDFSLDQVLHHLSSVLGIRIEEKGLELLLAIDKYVPRYLVGDPLRLGQVLINLTSNAVKFTEQGEIIIKIKVVTLKAEQVTLHFSVQDTGIGISQQAMSQLFGAFTQADTTTTRKFGGTGLGLAICKRLVEMMGGKIWVTSQRGKGSTFSFNAIFGCQTQQERIFQLPQELLKLRILIVDDNKTSQAILRNELNSLSLQEVTSVDSGKAALIALETAAYDLVFLDWNMPGMNGIETARRINESAYKIPMIIMMTALSKKEFLKKTDQMNLDAFLTKPVIQSLLFETIMNLFGKKLAKTPQLLKKPVSITAELNAIKGARILVVEDNLINQKVIQKTIEGEGLVVAIANDGKARLS</sequence>
<feature type="domain" description="HAMP" evidence="16">
    <location>
        <begin position="44"/>
        <end position="96"/>
    </location>
</feature>
<evidence type="ECO:0000256" key="7">
    <source>
        <dbReference type="ARBA" id="ARBA00022777"/>
    </source>
</evidence>
<dbReference type="PANTHER" id="PTHR45339:SF1">
    <property type="entry name" value="HYBRID SIGNAL TRANSDUCTION HISTIDINE KINASE J"/>
    <property type="match status" value="1"/>
</dbReference>
<proteinExistence type="predicted"/>
<dbReference type="EC" id="2.7.13.3" evidence="3"/>
<evidence type="ECO:0000256" key="9">
    <source>
        <dbReference type="ARBA" id="ARBA00023012"/>
    </source>
</evidence>
<dbReference type="InterPro" id="IPR011006">
    <property type="entry name" value="CheY-like_superfamily"/>
</dbReference>
<accession>A0A176RT18</accession>
<dbReference type="GO" id="GO:0016020">
    <property type="term" value="C:membrane"/>
    <property type="evidence" value="ECO:0007669"/>
    <property type="project" value="UniProtKB-SubCell"/>
</dbReference>
<keyword evidence="4 12" id="KW-0597">Phosphoprotein</keyword>
<dbReference type="CDD" id="cd00082">
    <property type="entry name" value="HisKA"/>
    <property type="match status" value="1"/>
</dbReference>
<dbReference type="SMART" id="SM00304">
    <property type="entry name" value="HAMP"/>
    <property type="match status" value="1"/>
</dbReference>
<reference evidence="17 18" key="1">
    <citation type="submission" date="2016-05" db="EMBL/GenBank/DDBJ databases">
        <title>Single-cell genome of chain-forming Candidatus Thiomargarita nelsonii and comparison to other large sulfur-oxidizing bacteria.</title>
        <authorList>
            <person name="Winkel M."/>
            <person name="Salman V."/>
            <person name="Woyke T."/>
            <person name="Schulz-Vogt H."/>
            <person name="Richter M."/>
            <person name="Flood B."/>
            <person name="Bailey J."/>
            <person name="Amann R."/>
            <person name="Mussmann M."/>
        </authorList>
    </citation>
    <scope>NUCLEOTIDE SEQUENCE [LARGE SCALE GENOMIC DNA]</scope>
    <source>
        <strain evidence="17 18">THI036</strain>
    </source>
</reference>
<dbReference type="InterPro" id="IPR003594">
    <property type="entry name" value="HATPase_dom"/>
</dbReference>
<evidence type="ECO:0000256" key="5">
    <source>
        <dbReference type="ARBA" id="ARBA00022679"/>
    </source>
</evidence>
<dbReference type="InterPro" id="IPR036097">
    <property type="entry name" value="HisK_dim/P_sf"/>
</dbReference>
<dbReference type="SUPFAM" id="SSF158472">
    <property type="entry name" value="HAMP domain-like"/>
    <property type="match status" value="1"/>
</dbReference>
<organism evidence="17 18">
    <name type="scientific">Candidatus Thiomargarita nelsonii</name>
    <dbReference type="NCBI Taxonomy" id="1003181"/>
    <lineage>
        <taxon>Bacteria</taxon>
        <taxon>Pseudomonadati</taxon>
        <taxon>Pseudomonadota</taxon>
        <taxon>Gammaproteobacteria</taxon>
        <taxon>Thiotrichales</taxon>
        <taxon>Thiotrichaceae</taxon>
        <taxon>Thiomargarita</taxon>
    </lineage>
</organism>
<evidence type="ECO:0000313" key="17">
    <source>
        <dbReference type="EMBL" id="OAD18868.1"/>
    </source>
</evidence>
<keyword evidence="8" id="KW-0067">ATP-binding</keyword>
<dbReference type="CDD" id="cd16922">
    <property type="entry name" value="HATPase_EvgS-ArcB-TorS-like"/>
    <property type="match status" value="1"/>
</dbReference>
<evidence type="ECO:0000256" key="13">
    <source>
        <dbReference type="SAM" id="Phobius"/>
    </source>
</evidence>
<dbReference type="SMART" id="SM00388">
    <property type="entry name" value="HisKA"/>
    <property type="match status" value="1"/>
</dbReference>
<keyword evidence="13" id="KW-1133">Transmembrane helix</keyword>
<dbReference type="PRINTS" id="PR00344">
    <property type="entry name" value="BCTRLSENSOR"/>
</dbReference>
<name>A0A176RT18_9GAMM</name>
<protein>
    <recommendedName>
        <fullName evidence="11">Sensory/regulatory protein RpfC</fullName>
        <ecNumber evidence="3">2.7.13.3</ecNumber>
    </recommendedName>
</protein>
<keyword evidence="13" id="KW-0472">Membrane</keyword>
<dbReference type="GO" id="GO:0000155">
    <property type="term" value="F:phosphorelay sensor kinase activity"/>
    <property type="evidence" value="ECO:0007669"/>
    <property type="project" value="InterPro"/>
</dbReference>
<dbReference type="Gene3D" id="6.10.340.10">
    <property type="match status" value="1"/>
</dbReference>
<evidence type="ECO:0000259" key="16">
    <source>
        <dbReference type="PROSITE" id="PS50885"/>
    </source>
</evidence>
<comment type="caution">
    <text evidence="12">Lacks conserved residue(s) required for the propagation of feature annotation.</text>
</comment>
<keyword evidence="18" id="KW-1185">Reference proteome</keyword>
<evidence type="ECO:0000256" key="10">
    <source>
        <dbReference type="ARBA" id="ARBA00064003"/>
    </source>
</evidence>
<feature type="domain" description="Response regulatory" evidence="15">
    <location>
        <begin position="501"/>
        <end position="537"/>
    </location>
</feature>
<dbReference type="SMART" id="SM00448">
    <property type="entry name" value="REC"/>
    <property type="match status" value="1"/>
</dbReference>
<dbReference type="PROSITE" id="PS50109">
    <property type="entry name" value="HIS_KIN"/>
    <property type="match status" value="1"/>
</dbReference>
<dbReference type="InterPro" id="IPR003660">
    <property type="entry name" value="HAMP_dom"/>
</dbReference>
<dbReference type="SUPFAM" id="SSF47384">
    <property type="entry name" value="Homodimeric domain of signal transducing histidine kinase"/>
    <property type="match status" value="1"/>
</dbReference>
<evidence type="ECO:0000256" key="3">
    <source>
        <dbReference type="ARBA" id="ARBA00012438"/>
    </source>
</evidence>
<feature type="modified residue" description="4-aspartylphosphate" evidence="12">
    <location>
        <position position="407"/>
    </location>
</feature>
<evidence type="ECO:0000256" key="12">
    <source>
        <dbReference type="PROSITE-ProRule" id="PRU00169"/>
    </source>
</evidence>
<dbReference type="Pfam" id="PF00672">
    <property type="entry name" value="HAMP"/>
    <property type="match status" value="1"/>
</dbReference>
<evidence type="ECO:0000256" key="8">
    <source>
        <dbReference type="ARBA" id="ARBA00022840"/>
    </source>
</evidence>
<dbReference type="PROSITE" id="PS50110">
    <property type="entry name" value="RESPONSE_REGULATORY"/>
    <property type="match status" value="2"/>
</dbReference>
<dbReference type="CDD" id="cd17546">
    <property type="entry name" value="REC_hyHK_CKI1_RcsC-like"/>
    <property type="match status" value="1"/>
</dbReference>
<keyword evidence="7" id="KW-0418">Kinase</keyword>
<feature type="domain" description="Histidine kinase" evidence="14">
    <location>
        <begin position="118"/>
        <end position="333"/>
    </location>
</feature>
<comment type="subcellular location">
    <subcellularLocation>
        <location evidence="2">Membrane</location>
    </subcellularLocation>
</comment>
<comment type="catalytic activity">
    <reaction evidence="1">
        <text>ATP + protein L-histidine = ADP + protein N-phospho-L-histidine.</text>
        <dbReference type="EC" id="2.7.13.3"/>
    </reaction>
</comment>
<dbReference type="InterPro" id="IPR036890">
    <property type="entry name" value="HATPase_C_sf"/>
</dbReference>
<dbReference type="AlphaFoldDB" id="A0A176RT18"/>
<dbReference type="Pfam" id="PF00072">
    <property type="entry name" value="Response_reg"/>
    <property type="match status" value="1"/>
</dbReference>
<dbReference type="InterPro" id="IPR001789">
    <property type="entry name" value="Sig_transdc_resp-reg_receiver"/>
</dbReference>
<dbReference type="EMBL" id="LUTY01003056">
    <property type="protein sequence ID" value="OAD18868.1"/>
    <property type="molecule type" value="Genomic_DNA"/>
</dbReference>
<dbReference type="PANTHER" id="PTHR45339">
    <property type="entry name" value="HYBRID SIGNAL TRANSDUCTION HISTIDINE KINASE J"/>
    <property type="match status" value="1"/>
</dbReference>
<keyword evidence="5" id="KW-0808">Transferase</keyword>
<evidence type="ECO:0000259" key="14">
    <source>
        <dbReference type="PROSITE" id="PS50109"/>
    </source>
</evidence>
<evidence type="ECO:0000313" key="18">
    <source>
        <dbReference type="Proteomes" id="UP000076962"/>
    </source>
</evidence>
<keyword evidence="9" id="KW-0902">Two-component regulatory system</keyword>
<dbReference type="Gene3D" id="3.30.565.10">
    <property type="entry name" value="Histidine kinase-like ATPase, C-terminal domain"/>
    <property type="match status" value="1"/>
</dbReference>
<dbReference type="InterPro" id="IPR005467">
    <property type="entry name" value="His_kinase_dom"/>
</dbReference>
<dbReference type="InterPro" id="IPR003661">
    <property type="entry name" value="HisK_dim/P_dom"/>
</dbReference>
<dbReference type="PROSITE" id="PS50885">
    <property type="entry name" value="HAMP"/>
    <property type="match status" value="1"/>
</dbReference>
<dbReference type="InterPro" id="IPR004358">
    <property type="entry name" value="Sig_transdc_His_kin-like_C"/>
</dbReference>
<dbReference type="Pfam" id="PF02518">
    <property type="entry name" value="HATPase_c"/>
    <property type="match status" value="1"/>
</dbReference>
<evidence type="ECO:0000256" key="2">
    <source>
        <dbReference type="ARBA" id="ARBA00004370"/>
    </source>
</evidence>
<dbReference type="CDD" id="cd06225">
    <property type="entry name" value="HAMP"/>
    <property type="match status" value="1"/>
</dbReference>
<comment type="caution">
    <text evidence="17">The sequence shown here is derived from an EMBL/GenBank/DDBJ whole genome shotgun (WGS) entry which is preliminary data.</text>
</comment>
<evidence type="ECO:0000256" key="4">
    <source>
        <dbReference type="ARBA" id="ARBA00022553"/>
    </source>
</evidence>
<dbReference type="GO" id="GO:0005524">
    <property type="term" value="F:ATP binding"/>
    <property type="evidence" value="ECO:0007669"/>
    <property type="project" value="UniProtKB-KW"/>
</dbReference>
<evidence type="ECO:0000256" key="6">
    <source>
        <dbReference type="ARBA" id="ARBA00022741"/>
    </source>
</evidence>